<dbReference type="PROSITE" id="PS51077">
    <property type="entry name" value="HTH_ICLR"/>
    <property type="match status" value="1"/>
</dbReference>
<dbReference type="Gene3D" id="1.10.10.10">
    <property type="entry name" value="Winged helix-like DNA-binding domain superfamily/Winged helix DNA-binding domain"/>
    <property type="match status" value="1"/>
</dbReference>
<dbReference type="InterPro" id="IPR029016">
    <property type="entry name" value="GAF-like_dom_sf"/>
</dbReference>
<protein>
    <submittedName>
        <fullName evidence="6">IclR family transcriptional regulator</fullName>
    </submittedName>
</protein>
<dbReference type="Gene3D" id="3.30.450.40">
    <property type="match status" value="1"/>
</dbReference>
<dbReference type="Pfam" id="PF09339">
    <property type="entry name" value="HTH_IclR"/>
    <property type="match status" value="1"/>
</dbReference>
<keyword evidence="1" id="KW-0805">Transcription regulation</keyword>
<accession>A0A0E3JNM8</accession>
<feature type="domain" description="IclR-ED" evidence="5">
    <location>
        <begin position="69"/>
        <end position="250"/>
    </location>
</feature>
<dbReference type="KEGG" id="csq:CSCA_2354"/>
<evidence type="ECO:0000259" key="5">
    <source>
        <dbReference type="PROSITE" id="PS51078"/>
    </source>
</evidence>
<reference evidence="6 7" key="1">
    <citation type="journal article" date="2015" name="J. Biotechnol.">
        <title>Complete genome sequence of a malodorant-producing acetogen, Clostridium scatologenes ATCC 25775(T).</title>
        <authorList>
            <person name="Zhu Z."/>
            <person name="Guo T."/>
            <person name="Zheng H."/>
            <person name="Song T."/>
            <person name="Ouyang P."/>
            <person name="Xie J."/>
        </authorList>
    </citation>
    <scope>NUCLEOTIDE SEQUENCE [LARGE SCALE GENOMIC DNA]</scope>
    <source>
        <strain evidence="6 7">ATCC 25775</strain>
    </source>
</reference>
<dbReference type="PANTHER" id="PTHR30136:SF19">
    <property type="entry name" value="DNA-BINDING TRANSCRIPTIONAL REPRESSOR YIAJ"/>
    <property type="match status" value="1"/>
</dbReference>
<dbReference type="InterPro" id="IPR036388">
    <property type="entry name" value="WH-like_DNA-bd_sf"/>
</dbReference>
<evidence type="ECO:0000256" key="3">
    <source>
        <dbReference type="ARBA" id="ARBA00023163"/>
    </source>
</evidence>
<dbReference type="EMBL" id="CP009933">
    <property type="protein sequence ID" value="AKA69479.1"/>
    <property type="molecule type" value="Genomic_DNA"/>
</dbReference>
<dbReference type="SUPFAM" id="SSF55781">
    <property type="entry name" value="GAF domain-like"/>
    <property type="match status" value="1"/>
</dbReference>
<feature type="domain" description="HTH iclR-type" evidence="4">
    <location>
        <begin position="7"/>
        <end position="68"/>
    </location>
</feature>
<dbReference type="PANTHER" id="PTHR30136">
    <property type="entry name" value="HELIX-TURN-HELIX TRANSCRIPTIONAL REGULATOR, ICLR FAMILY"/>
    <property type="match status" value="1"/>
</dbReference>
<dbReference type="InterPro" id="IPR036390">
    <property type="entry name" value="WH_DNA-bd_sf"/>
</dbReference>
<dbReference type="GO" id="GO:0003677">
    <property type="term" value="F:DNA binding"/>
    <property type="evidence" value="ECO:0007669"/>
    <property type="project" value="UniProtKB-KW"/>
</dbReference>
<dbReference type="SUPFAM" id="SSF46785">
    <property type="entry name" value="Winged helix' DNA-binding domain"/>
    <property type="match status" value="1"/>
</dbReference>
<dbReference type="STRING" id="1548.CSCA_2354"/>
<dbReference type="InterPro" id="IPR050707">
    <property type="entry name" value="HTH_MetabolicPath_Reg"/>
</dbReference>
<evidence type="ECO:0000256" key="1">
    <source>
        <dbReference type="ARBA" id="ARBA00023015"/>
    </source>
</evidence>
<organism evidence="6 7">
    <name type="scientific">Clostridium scatologenes</name>
    <dbReference type="NCBI Taxonomy" id="1548"/>
    <lineage>
        <taxon>Bacteria</taxon>
        <taxon>Bacillati</taxon>
        <taxon>Bacillota</taxon>
        <taxon>Clostridia</taxon>
        <taxon>Eubacteriales</taxon>
        <taxon>Clostridiaceae</taxon>
        <taxon>Clostridium</taxon>
    </lineage>
</organism>
<dbReference type="GO" id="GO:0003700">
    <property type="term" value="F:DNA-binding transcription factor activity"/>
    <property type="evidence" value="ECO:0007669"/>
    <property type="project" value="TreeGrafter"/>
</dbReference>
<dbReference type="Proteomes" id="UP000033115">
    <property type="component" value="Chromosome"/>
</dbReference>
<dbReference type="SMART" id="SM00346">
    <property type="entry name" value="HTH_ICLR"/>
    <property type="match status" value="1"/>
</dbReference>
<evidence type="ECO:0000256" key="2">
    <source>
        <dbReference type="ARBA" id="ARBA00023125"/>
    </source>
</evidence>
<dbReference type="RefSeq" id="WP_029160242.1">
    <property type="nucleotide sequence ID" value="NZ_CP009933.1"/>
</dbReference>
<evidence type="ECO:0000259" key="4">
    <source>
        <dbReference type="PROSITE" id="PS51077"/>
    </source>
</evidence>
<dbReference type="InterPro" id="IPR014757">
    <property type="entry name" value="Tscrpt_reg_IclR_C"/>
</dbReference>
<name>A0A0E3JNM8_CLOSL</name>
<proteinExistence type="predicted"/>
<sequence length="253" mass="28144">MSVDASILMVDRAIQIINILFQSDVPLGVSAISNSLNLPKVTVYRILNTLYNGKLVEKDNEDKYRLAITFIQYGEKVKSGLDLKSLSDSFINELSNATGEAVSVGIRNEESVITINSAEGESSVLVSKLVPTSLLHCAAMGKLFLAHMTDNEIMEYFQIHNTKRTSNTITNYKDFLVEKEKILNTNIAFDNEEYEYGLQCIASPIFNCDKKMIAAVSISGPMNRLKAKGILEIQKHLENTTRIITEKLLMAGI</sequence>
<keyword evidence="7" id="KW-1185">Reference proteome</keyword>
<keyword evidence="3" id="KW-0804">Transcription</keyword>
<keyword evidence="2" id="KW-0238">DNA-binding</keyword>
<dbReference type="PROSITE" id="PS51078">
    <property type="entry name" value="ICLR_ED"/>
    <property type="match status" value="1"/>
</dbReference>
<dbReference type="InterPro" id="IPR005471">
    <property type="entry name" value="Tscrpt_reg_IclR_N"/>
</dbReference>
<gene>
    <name evidence="6" type="ORF">CSCA_2354</name>
</gene>
<dbReference type="GO" id="GO:0045892">
    <property type="term" value="P:negative regulation of DNA-templated transcription"/>
    <property type="evidence" value="ECO:0007669"/>
    <property type="project" value="TreeGrafter"/>
</dbReference>
<dbReference type="HOGENOM" id="CLU_062618_6_0_9"/>
<dbReference type="Pfam" id="PF01614">
    <property type="entry name" value="IclR_C"/>
    <property type="match status" value="1"/>
</dbReference>
<evidence type="ECO:0000313" key="6">
    <source>
        <dbReference type="EMBL" id="AKA69479.1"/>
    </source>
</evidence>
<dbReference type="AlphaFoldDB" id="A0A0E3JNM8"/>
<evidence type="ECO:0000313" key="7">
    <source>
        <dbReference type="Proteomes" id="UP000033115"/>
    </source>
</evidence>